<evidence type="ECO:0000256" key="9">
    <source>
        <dbReference type="ARBA" id="ARBA00022840"/>
    </source>
</evidence>
<evidence type="ECO:0000256" key="6">
    <source>
        <dbReference type="ARBA" id="ARBA00022692"/>
    </source>
</evidence>
<dbReference type="PANTHER" id="PTHR34299">
    <property type="entry name" value="DIACYLGLYCEROL KINASE"/>
    <property type="match status" value="1"/>
</dbReference>
<evidence type="ECO:0000256" key="13">
    <source>
        <dbReference type="ARBA" id="ARBA00023209"/>
    </source>
</evidence>
<dbReference type="GO" id="GO:0005886">
    <property type="term" value="C:plasma membrane"/>
    <property type="evidence" value="ECO:0007669"/>
    <property type="project" value="UniProtKB-SubCell"/>
</dbReference>
<evidence type="ECO:0000256" key="7">
    <source>
        <dbReference type="ARBA" id="ARBA00022741"/>
    </source>
</evidence>
<evidence type="ECO:0000256" key="18">
    <source>
        <dbReference type="PIRSR" id="PIRSR600829-4"/>
    </source>
</evidence>
<dbReference type="GO" id="GO:0016301">
    <property type="term" value="F:kinase activity"/>
    <property type="evidence" value="ECO:0007669"/>
    <property type="project" value="UniProtKB-KW"/>
</dbReference>
<evidence type="ECO:0000313" key="23">
    <source>
        <dbReference type="Proteomes" id="UP000577697"/>
    </source>
</evidence>
<keyword evidence="8 20" id="KW-0418">Kinase</keyword>
<feature type="transmembrane region" description="Helical" evidence="19">
    <location>
        <begin position="31"/>
        <end position="64"/>
    </location>
</feature>
<dbReference type="InterPro" id="IPR000829">
    <property type="entry name" value="DAGK"/>
</dbReference>
<comment type="cofactor">
    <cofactor evidence="18">
        <name>Mg(2+)</name>
        <dbReference type="ChEBI" id="CHEBI:18420"/>
    </cofactor>
    <text evidence="18">Mn(2+), Zn(2+), Cd(2+) and Co(2+) support activity to lesser extents.</text>
</comment>
<feature type="transmembrane region" description="Helical" evidence="19">
    <location>
        <begin position="92"/>
        <end position="114"/>
    </location>
</feature>
<feature type="active site" description="Proton acceptor" evidence="15">
    <location>
        <position position="65"/>
    </location>
</feature>
<dbReference type="GO" id="GO:0046872">
    <property type="term" value="F:metal ion binding"/>
    <property type="evidence" value="ECO:0007669"/>
    <property type="project" value="UniProtKB-KW"/>
</dbReference>
<gene>
    <name evidence="20" type="ORF">AA2016_3253</name>
    <name evidence="21" type="ORF">FHS67_002910</name>
</gene>
<dbReference type="Proteomes" id="UP000577697">
    <property type="component" value="Unassembled WGS sequence"/>
</dbReference>
<keyword evidence="5" id="KW-0808">Transferase</keyword>
<keyword evidence="18" id="KW-0460">Magnesium</keyword>
<keyword evidence="11" id="KW-0443">Lipid metabolism</keyword>
<dbReference type="Proteomes" id="UP000075755">
    <property type="component" value="Chromosome"/>
</dbReference>
<feature type="binding site" evidence="17">
    <location>
        <begin position="90"/>
        <end position="91"/>
    </location>
    <ligand>
        <name>ATP</name>
        <dbReference type="ChEBI" id="CHEBI:30616"/>
    </ligand>
</feature>
<keyword evidence="10 19" id="KW-1133">Transmembrane helix</keyword>
<feature type="binding site" evidence="18">
    <location>
        <position position="72"/>
    </location>
    <ligand>
        <name>a divalent metal cation</name>
        <dbReference type="ChEBI" id="CHEBI:60240"/>
    </ligand>
</feature>
<evidence type="ECO:0000256" key="14">
    <source>
        <dbReference type="ARBA" id="ARBA00023264"/>
    </source>
</evidence>
<evidence type="ECO:0000256" key="5">
    <source>
        <dbReference type="ARBA" id="ARBA00022679"/>
    </source>
</evidence>
<evidence type="ECO:0000256" key="3">
    <source>
        <dbReference type="ARBA" id="ARBA00022475"/>
    </source>
</evidence>
<evidence type="ECO:0000256" key="19">
    <source>
        <dbReference type="SAM" id="Phobius"/>
    </source>
</evidence>
<keyword evidence="12 19" id="KW-0472">Membrane</keyword>
<evidence type="ECO:0000256" key="16">
    <source>
        <dbReference type="PIRSR" id="PIRSR600829-2"/>
    </source>
</evidence>
<feature type="binding site" evidence="16">
    <location>
        <position position="65"/>
    </location>
    <ligand>
        <name>substrate</name>
    </ligand>
</feature>
<dbReference type="Pfam" id="PF01219">
    <property type="entry name" value="DAGK_prokar"/>
    <property type="match status" value="1"/>
</dbReference>
<keyword evidence="3" id="KW-1003">Cell membrane</keyword>
<dbReference type="InterPro" id="IPR036945">
    <property type="entry name" value="DAGK_sf"/>
</dbReference>
<protein>
    <submittedName>
        <fullName evidence="20">Diacylglycerol kinase</fullName>
    </submittedName>
</protein>
<keyword evidence="18" id="KW-0479">Metal-binding</keyword>
<evidence type="ECO:0000313" key="20">
    <source>
        <dbReference type="EMBL" id="AMS42175.1"/>
    </source>
</evidence>
<dbReference type="AlphaFoldDB" id="A0AAC8YPJ7"/>
<keyword evidence="23" id="KW-1185">Reference proteome</keyword>
<dbReference type="Gene3D" id="1.10.287.3610">
    <property type="match status" value="1"/>
</dbReference>
<evidence type="ECO:0000256" key="15">
    <source>
        <dbReference type="PIRSR" id="PIRSR600829-1"/>
    </source>
</evidence>
<dbReference type="GO" id="GO:0005524">
    <property type="term" value="F:ATP binding"/>
    <property type="evidence" value="ECO:0007669"/>
    <property type="project" value="UniProtKB-KW"/>
</dbReference>
<evidence type="ECO:0000256" key="11">
    <source>
        <dbReference type="ARBA" id="ARBA00023098"/>
    </source>
</evidence>
<evidence type="ECO:0000256" key="8">
    <source>
        <dbReference type="ARBA" id="ARBA00022777"/>
    </source>
</evidence>
<reference evidence="21 23" key="2">
    <citation type="submission" date="2020-08" db="EMBL/GenBank/DDBJ databases">
        <title>Genomic Encyclopedia of Type Strains, Phase IV (KMG-IV): sequencing the most valuable type-strain genomes for metagenomic binning, comparative biology and taxonomic classification.</title>
        <authorList>
            <person name="Goeker M."/>
        </authorList>
    </citation>
    <scope>NUCLEOTIDE SEQUENCE [LARGE SCALE GENOMIC DNA]</scope>
    <source>
        <strain evidence="21 23">DSM 10368</strain>
    </source>
</reference>
<dbReference type="KEGG" id="aak:AA2016_3253"/>
<evidence type="ECO:0000256" key="4">
    <source>
        <dbReference type="ARBA" id="ARBA00022516"/>
    </source>
</evidence>
<reference evidence="20 22" key="1">
    <citation type="submission" date="2016-03" db="EMBL/GenBank/DDBJ databases">
        <title>Complete genome of Aminobacter aminovorans KCTC 2477.</title>
        <authorList>
            <person name="Kim K.M."/>
        </authorList>
    </citation>
    <scope>NUCLEOTIDE SEQUENCE [LARGE SCALE GENOMIC DNA]</scope>
    <source>
        <strain evidence="20 22">KCTC 2477</strain>
    </source>
</reference>
<evidence type="ECO:0000256" key="2">
    <source>
        <dbReference type="ARBA" id="ARBA00005967"/>
    </source>
</evidence>
<evidence type="ECO:0000313" key="22">
    <source>
        <dbReference type="Proteomes" id="UP000075755"/>
    </source>
</evidence>
<name>A0AAC8YPJ7_AMIAI</name>
<evidence type="ECO:0000256" key="1">
    <source>
        <dbReference type="ARBA" id="ARBA00004651"/>
    </source>
</evidence>
<feature type="binding site" evidence="17">
    <location>
        <position position="24"/>
    </location>
    <ligand>
        <name>ATP</name>
        <dbReference type="ChEBI" id="CHEBI:30616"/>
    </ligand>
</feature>
<evidence type="ECO:0000256" key="12">
    <source>
        <dbReference type="ARBA" id="ARBA00023136"/>
    </source>
</evidence>
<proteinExistence type="inferred from homology"/>
<keyword evidence="13" id="KW-0594">Phospholipid biosynthesis</keyword>
<feature type="binding site" evidence="17">
    <location>
        <begin position="81"/>
        <end position="83"/>
    </location>
    <ligand>
        <name>ATP</name>
        <dbReference type="ChEBI" id="CHEBI:30616"/>
    </ligand>
</feature>
<keyword evidence="7 17" id="KW-0547">Nucleotide-binding</keyword>
<sequence length="116" mass="12373">MKNKAFLHRFGFAIQGLQDGWRRERSFRTQALIGLIVVLGAALLGISGIWLAVIGLAIAVVLAAELFNSALEALVDHLHPEVHPEIRVVKDMAAAGVLLVCLGALTVGLLFLAAHS</sequence>
<feature type="binding site" evidence="18">
    <location>
        <position position="24"/>
    </location>
    <ligand>
        <name>a divalent metal cation</name>
        <dbReference type="ChEBI" id="CHEBI:60240"/>
    </ligand>
</feature>
<organism evidence="20 22">
    <name type="scientific">Aminobacter aminovorans</name>
    <name type="common">Chelatobacter heintzii</name>
    <dbReference type="NCBI Taxonomy" id="83263"/>
    <lineage>
        <taxon>Bacteria</taxon>
        <taxon>Pseudomonadati</taxon>
        <taxon>Pseudomonadota</taxon>
        <taxon>Alphaproteobacteria</taxon>
        <taxon>Hyphomicrobiales</taxon>
        <taxon>Phyllobacteriaceae</taxon>
        <taxon>Aminobacter</taxon>
    </lineage>
</organism>
<comment type="subcellular location">
    <subcellularLocation>
        <location evidence="1">Cell membrane</location>
        <topology evidence="1">Multi-pass membrane protein</topology>
    </subcellularLocation>
</comment>
<accession>A0AAC8YPJ7</accession>
<dbReference type="RefSeq" id="WP_067961469.1">
    <property type="nucleotide sequence ID" value="NZ_CP015005.1"/>
</dbReference>
<evidence type="ECO:0000256" key="17">
    <source>
        <dbReference type="PIRSR" id="PIRSR600829-3"/>
    </source>
</evidence>
<keyword evidence="4" id="KW-0444">Lipid biosynthesis</keyword>
<keyword evidence="14" id="KW-1208">Phospholipid metabolism</keyword>
<keyword evidence="6 19" id="KW-0812">Transmembrane</keyword>
<evidence type="ECO:0000256" key="10">
    <source>
        <dbReference type="ARBA" id="ARBA00022989"/>
    </source>
</evidence>
<evidence type="ECO:0000313" key="21">
    <source>
        <dbReference type="EMBL" id="MBB3706584.1"/>
    </source>
</evidence>
<dbReference type="GO" id="GO:0008654">
    <property type="term" value="P:phospholipid biosynthetic process"/>
    <property type="evidence" value="ECO:0007669"/>
    <property type="project" value="UniProtKB-KW"/>
</dbReference>
<keyword evidence="9 17" id="KW-0067">ATP-binding</keyword>
<dbReference type="EMBL" id="JACICB010000010">
    <property type="protein sequence ID" value="MBB3706584.1"/>
    <property type="molecule type" value="Genomic_DNA"/>
</dbReference>
<dbReference type="CDD" id="cd14263">
    <property type="entry name" value="DAGK_IM_like"/>
    <property type="match status" value="1"/>
</dbReference>
<dbReference type="PANTHER" id="PTHR34299:SF1">
    <property type="entry name" value="DIACYLGLYCEROL KINASE"/>
    <property type="match status" value="1"/>
</dbReference>
<comment type="similarity">
    <text evidence="2">Belongs to the bacterial diacylglycerol kinase family.</text>
</comment>
<feature type="binding site" evidence="17">
    <location>
        <position position="72"/>
    </location>
    <ligand>
        <name>ATP</name>
        <dbReference type="ChEBI" id="CHEBI:30616"/>
    </ligand>
</feature>
<dbReference type="EMBL" id="CP015005">
    <property type="protein sequence ID" value="AMS42175.1"/>
    <property type="molecule type" value="Genomic_DNA"/>
</dbReference>